<dbReference type="Proteomes" id="UP000236291">
    <property type="component" value="Unassembled WGS sequence"/>
</dbReference>
<dbReference type="PANTHER" id="PTHR23240:SF31">
    <property type="entry name" value="DNA REPAIR METALLO-BETA-LACTAMASE FAMILY PROTEIN"/>
    <property type="match status" value="1"/>
</dbReference>
<dbReference type="Gene3D" id="3.60.15.10">
    <property type="entry name" value="Ribonuclease Z/Hydroxyacylglutathione hydrolase-like"/>
    <property type="match status" value="1"/>
</dbReference>
<dbReference type="ExpressionAtlas" id="A0A2K3MB57">
    <property type="expression patterns" value="baseline"/>
</dbReference>
<reference evidence="1 3" key="2">
    <citation type="journal article" date="2017" name="Front. Plant Sci.">
        <title>Gene Classification and Mining of Molecular Markers Useful in Red Clover (Trifolium pratense) Breeding.</title>
        <authorList>
            <person name="Istvanek J."/>
            <person name="Dluhosova J."/>
            <person name="Dluhos P."/>
            <person name="Patkova L."/>
            <person name="Nedelnik J."/>
            <person name="Repkova J."/>
        </authorList>
    </citation>
    <scope>NUCLEOTIDE SEQUENCE [LARGE SCALE GENOMIC DNA]</scope>
    <source>
        <strain evidence="3">cv. Tatra</strain>
        <tissue evidence="1">Young leaves</tissue>
    </source>
</reference>
<dbReference type="EMBL" id="ASHM01008185">
    <property type="protein sequence ID" value="PNY16047.1"/>
    <property type="molecule type" value="Genomic_DNA"/>
</dbReference>
<keyword evidence="1" id="KW-0269">Exonuclease</keyword>
<dbReference type="STRING" id="57577.A0A2K3MB57"/>
<dbReference type="SUPFAM" id="SSF56281">
    <property type="entry name" value="Metallo-hydrolase/oxidoreductase"/>
    <property type="match status" value="1"/>
</dbReference>
<dbReference type="GO" id="GO:0036297">
    <property type="term" value="P:interstrand cross-link repair"/>
    <property type="evidence" value="ECO:0007669"/>
    <property type="project" value="TreeGrafter"/>
</dbReference>
<gene>
    <name evidence="2" type="ORF">L195_g012756</name>
    <name evidence="1" type="ORF">L195_g044113</name>
</gene>
<dbReference type="EMBL" id="ASHM01055373">
    <property type="protein sequence ID" value="PNX88013.1"/>
    <property type="molecule type" value="Genomic_DNA"/>
</dbReference>
<comment type="caution">
    <text evidence="1">The sequence shown here is derived from an EMBL/GenBank/DDBJ whole genome shotgun (WGS) entry which is preliminary data.</text>
</comment>
<dbReference type="GO" id="GO:0006303">
    <property type="term" value="P:double-strand break repair via nonhomologous end joining"/>
    <property type="evidence" value="ECO:0007669"/>
    <property type="project" value="TreeGrafter"/>
</dbReference>
<dbReference type="PANTHER" id="PTHR23240">
    <property type="entry name" value="DNA CROSS-LINK REPAIR PROTEIN PSO2/SNM1-RELATED"/>
    <property type="match status" value="1"/>
</dbReference>
<keyword evidence="1" id="KW-0540">Nuclease</keyword>
<name>A0A2K3MB57_TRIPR</name>
<accession>A0A2K3MB57</accession>
<protein>
    <submittedName>
        <fullName evidence="1">5' exonuclease Apollo</fullName>
    </submittedName>
</protein>
<dbReference type="AlphaFoldDB" id="A0A2K3MB57"/>
<sequence length="133" mass="14852">MPIEMPEGLPFSVDTWTPSSKSNKRHHFLTHAHKDHSSNIISNSSFPIYSTLLTKTLLLQHYPKLDPSLFLQIEVGQSFVIDDPDGNFTDTAFDANHCPGNYFNQFVKSVNPSSSMILTETSLSPLSMPITVL</sequence>
<evidence type="ECO:0000313" key="3">
    <source>
        <dbReference type="Proteomes" id="UP000236291"/>
    </source>
</evidence>
<dbReference type="GO" id="GO:0035312">
    <property type="term" value="F:5'-3' DNA exonuclease activity"/>
    <property type="evidence" value="ECO:0007669"/>
    <property type="project" value="TreeGrafter"/>
</dbReference>
<organism evidence="1 3">
    <name type="scientific">Trifolium pratense</name>
    <name type="common">Red clover</name>
    <dbReference type="NCBI Taxonomy" id="57577"/>
    <lineage>
        <taxon>Eukaryota</taxon>
        <taxon>Viridiplantae</taxon>
        <taxon>Streptophyta</taxon>
        <taxon>Embryophyta</taxon>
        <taxon>Tracheophyta</taxon>
        <taxon>Spermatophyta</taxon>
        <taxon>Magnoliopsida</taxon>
        <taxon>eudicotyledons</taxon>
        <taxon>Gunneridae</taxon>
        <taxon>Pentapetalae</taxon>
        <taxon>rosids</taxon>
        <taxon>fabids</taxon>
        <taxon>Fabales</taxon>
        <taxon>Fabaceae</taxon>
        <taxon>Papilionoideae</taxon>
        <taxon>50 kb inversion clade</taxon>
        <taxon>NPAAA clade</taxon>
        <taxon>Hologalegina</taxon>
        <taxon>IRL clade</taxon>
        <taxon>Trifolieae</taxon>
        <taxon>Trifolium</taxon>
    </lineage>
</organism>
<evidence type="ECO:0000313" key="1">
    <source>
        <dbReference type="EMBL" id="PNX88013.1"/>
    </source>
</evidence>
<reference evidence="1 3" key="1">
    <citation type="journal article" date="2014" name="Am. J. Bot.">
        <title>Genome assembly and annotation for red clover (Trifolium pratense; Fabaceae).</title>
        <authorList>
            <person name="Istvanek J."/>
            <person name="Jaros M."/>
            <person name="Krenek A."/>
            <person name="Repkova J."/>
        </authorList>
    </citation>
    <scope>NUCLEOTIDE SEQUENCE [LARGE SCALE GENOMIC DNA]</scope>
    <source>
        <strain evidence="3">cv. Tatra</strain>
        <tissue evidence="1">Young leaves</tissue>
    </source>
</reference>
<evidence type="ECO:0000313" key="2">
    <source>
        <dbReference type="EMBL" id="PNY16047.1"/>
    </source>
</evidence>
<dbReference type="InterPro" id="IPR036866">
    <property type="entry name" value="RibonucZ/Hydroxyglut_hydro"/>
</dbReference>
<feature type="non-terminal residue" evidence="1">
    <location>
        <position position="133"/>
    </location>
</feature>
<keyword evidence="1" id="KW-0378">Hydrolase</keyword>
<dbReference type="GO" id="GO:0003684">
    <property type="term" value="F:damaged DNA binding"/>
    <property type="evidence" value="ECO:0007669"/>
    <property type="project" value="TreeGrafter"/>
</dbReference>
<proteinExistence type="predicted"/>